<protein>
    <recommendedName>
        <fullName evidence="2">Mutator family transposase</fullName>
    </recommendedName>
</protein>
<sequence length="50" mass="5749">MTVLSELRNRGIEDVYIVACDGLTSVLQRSWVTWRPDRRKVPVTCKDVSV</sequence>
<accession>A0AAU1I8S8</accession>
<evidence type="ECO:0008006" key="2">
    <source>
        <dbReference type="Google" id="ProtNLM"/>
    </source>
</evidence>
<dbReference type="EMBL" id="CP108140">
    <property type="protein sequence ID" value="WTP91397.1"/>
    <property type="molecule type" value="Genomic_DNA"/>
</dbReference>
<evidence type="ECO:0000313" key="1">
    <source>
        <dbReference type="EMBL" id="WTP91397.1"/>
    </source>
</evidence>
<dbReference type="AlphaFoldDB" id="A0AAU1I8S8"/>
<organism evidence="1">
    <name type="scientific">Streptomyces sp. NBC_00180</name>
    <dbReference type="NCBI Taxonomy" id="2903632"/>
    <lineage>
        <taxon>Bacteria</taxon>
        <taxon>Bacillati</taxon>
        <taxon>Actinomycetota</taxon>
        <taxon>Actinomycetes</taxon>
        <taxon>Kitasatosporales</taxon>
        <taxon>Streptomycetaceae</taxon>
        <taxon>Streptomyces</taxon>
    </lineage>
</organism>
<proteinExistence type="predicted"/>
<reference evidence="1" key="1">
    <citation type="submission" date="2022-10" db="EMBL/GenBank/DDBJ databases">
        <title>The complete genomes of actinobacterial strains from the NBC collection.</title>
        <authorList>
            <person name="Joergensen T.S."/>
            <person name="Alvarez Arevalo M."/>
            <person name="Sterndorff E.B."/>
            <person name="Faurdal D."/>
            <person name="Vuksanovic O."/>
            <person name="Mourched A.-S."/>
            <person name="Charusanti P."/>
            <person name="Shaw S."/>
            <person name="Blin K."/>
            <person name="Weber T."/>
        </authorList>
    </citation>
    <scope>NUCLEOTIDE SEQUENCE</scope>
    <source>
        <strain evidence="1">NBC 00180</strain>
    </source>
</reference>
<name>A0AAU1I8S8_9ACTN</name>
<gene>
    <name evidence="1" type="ORF">OG477_41630</name>
</gene>